<dbReference type="SUPFAM" id="SSF103473">
    <property type="entry name" value="MFS general substrate transporter"/>
    <property type="match status" value="1"/>
</dbReference>
<feature type="transmembrane region" description="Helical" evidence="7">
    <location>
        <begin position="7"/>
        <end position="31"/>
    </location>
</feature>
<dbReference type="RefSeq" id="WP_091903377.1">
    <property type="nucleotide sequence ID" value="NZ_FNLO01000001.1"/>
</dbReference>
<sequence>MYRIRRWFILSIVSSALLLLVIDITVLYLALPELTRALDLSASQKLWVLNSYALVVSGLLLGMGTLGDRLGHKRLFLAGLVVFGMASIGAAFAPSASALIVARAMLGIGAAMMMPATLAIIRLAFSDERERAMAIGVWAAVASGGAAFGPMVGGLLLEHFWWGSVFLINVPIVALALICALHAVPAMPGNRTRKWDLVGSVQATVGMVGLAHAIETAGAPRPHWPAALLSCAIGIAAMTCFVRRQRRSTQPMLDFSIFRNAEFTNAVVAALISAAALVGLELSFSQRLLLVWSLSPLQAGLCLLPLALASFIAGPLTGRYIGRVGSQRMLFWSLLASALGMFVYLLLRDARLPAQVAGLAMIGAGLGATMTAASATAMLNAAAEQAGMTASIEEVSYELGGAIGVTLMGTILSAVYAASLVVPPGVSPGARDSLDAALRLAEDVDAASGARLAAQARHAFELGFGAVLAVASLLLFVTAMLIRFRCRSGRRIAT</sequence>
<dbReference type="InterPro" id="IPR036259">
    <property type="entry name" value="MFS_trans_sf"/>
</dbReference>
<keyword evidence="5 7" id="KW-1133">Transmembrane helix</keyword>
<dbReference type="Gene3D" id="1.20.1720.10">
    <property type="entry name" value="Multidrug resistance protein D"/>
    <property type="match status" value="1"/>
</dbReference>
<dbReference type="Proteomes" id="UP000243719">
    <property type="component" value="Unassembled WGS sequence"/>
</dbReference>
<keyword evidence="4 7" id="KW-0812">Transmembrane</keyword>
<dbReference type="AlphaFoldDB" id="A0A1H2PIC8"/>
<protein>
    <submittedName>
        <fullName evidence="9">MFS transporter, DHA2 family, multidrug resistance protein</fullName>
    </submittedName>
</protein>
<evidence type="ECO:0000256" key="4">
    <source>
        <dbReference type="ARBA" id="ARBA00022692"/>
    </source>
</evidence>
<feature type="transmembrane region" description="Helical" evidence="7">
    <location>
        <begin position="226"/>
        <end position="242"/>
    </location>
</feature>
<dbReference type="PROSITE" id="PS50850">
    <property type="entry name" value="MFS"/>
    <property type="match status" value="1"/>
</dbReference>
<dbReference type="Pfam" id="PF07690">
    <property type="entry name" value="MFS_1"/>
    <property type="match status" value="1"/>
</dbReference>
<feature type="transmembrane region" description="Helical" evidence="7">
    <location>
        <begin position="462"/>
        <end position="482"/>
    </location>
</feature>
<organism evidence="9 10">
    <name type="scientific">Chitinasiproducens palmae</name>
    <dbReference type="NCBI Taxonomy" id="1770053"/>
    <lineage>
        <taxon>Bacteria</taxon>
        <taxon>Pseudomonadati</taxon>
        <taxon>Pseudomonadota</taxon>
        <taxon>Betaproteobacteria</taxon>
        <taxon>Burkholderiales</taxon>
        <taxon>Burkholderiaceae</taxon>
        <taxon>Chitinasiproducens</taxon>
    </lineage>
</organism>
<dbReference type="PANTHER" id="PTHR42718:SF47">
    <property type="entry name" value="METHYL VIOLOGEN RESISTANCE PROTEIN SMVA"/>
    <property type="match status" value="1"/>
</dbReference>
<evidence type="ECO:0000256" key="5">
    <source>
        <dbReference type="ARBA" id="ARBA00022989"/>
    </source>
</evidence>
<keyword evidence="3" id="KW-1003">Cell membrane</keyword>
<name>A0A1H2PIC8_9BURK</name>
<feature type="transmembrane region" description="Helical" evidence="7">
    <location>
        <begin position="159"/>
        <end position="183"/>
    </location>
</feature>
<evidence type="ECO:0000256" key="6">
    <source>
        <dbReference type="ARBA" id="ARBA00023136"/>
    </source>
</evidence>
<gene>
    <name evidence="9" type="ORF">SAMN05216551_10122</name>
</gene>
<keyword evidence="2" id="KW-0813">Transport</keyword>
<feature type="transmembrane region" description="Helical" evidence="7">
    <location>
        <begin position="195"/>
        <end position="214"/>
    </location>
</feature>
<evidence type="ECO:0000313" key="9">
    <source>
        <dbReference type="EMBL" id="SDV46039.1"/>
    </source>
</evidence>
<dbReference type="InterPro" id="IPR011701">
    <property type="entry name" value="MFS"/>
</dbReference>
<evidence type="ECO:0000256" key="7">
    <source>
        <dbReference type="SAM" id="Phobius"/>
    </source>
</evidence>
<dbReference type="PANTHER" id="PTHR42718">
    <property type="entry name" value="MAJOR FACILITATOR SUPERFAMILY MULTIDRUG TRANSPORTER MFSC"/>
    <property type="match status" value="1"/>
</dbReference>
<evidence type="ECO:0000256" key="3">
    <source>
        <dbReference type="ARBA" id="ARBA00022475"/>
    </source>
</evidence>
<reference evidence="10" key="1">
    <citation type="submission" date="2016-09" db="EMBL/GenBank/DDBJ databases">
        <authorList>
            <person name="Varghese N."/>
            <person name="Submissions S."/>
        </authorList>
    </citation>
    <scope>NUCLEOTIDE SEQUENCE [LARGE SCALE GENOMIC DNA]</scope>
    <source>
        <strain evidence="10">JS23</strain>
    </source>
</reference>
<feature type="transmembrane region" description="Helical" evidence="7">
    <location>
        <begin position="75"/>
        <end position="94"/>
    </location>
</feature>
<feature type="transmembrane region" description="Helical" evidence="7">
    <location>
        <begin position="100"/>
        <end position="125"/>
    </location>
</feature>
<dbReference type="OrthoDB" id="9807274at2"/>
<feature type="transmembrane region" description="Helical" evidence="7">
    <location>
        <begin position="46"/>
        <end position="63"/>
    </location>
</feature>
<feature type="transmembrane region" description="Helical" evidence="7">
    <location>
        <begin position="263"/>
        <end position="285"/>
    </location>
</feature>
<feature type="transmembrane region" description="Helical" evidence="7">
    <location>
        <begin position="395"/>
        <end position="418"/>
    </location>
</feature>
<dbReference type="EMBL" id="FNLO01000001">
    <property type="protein sequence ID" value="SDV46039.1"/>
    <property type="molecule type" value="Genomic_DNA"/>
</dbReference>
<dbReference type="InterPro" id="IPR020846">
    <property type="entry name" value="MFS_dom"/>
</dbReference>
<dbReference type="GO" id="GO:0022857">
    <property type="term" value="F:transmembrane transporter activity"/>
    <property type="evidence" value="ECO:0007669"/>
    <property type="project" value="InterPro"/>
</dbReference>
<accession>A0A1H2PIC8</accession>
<comment type="subcellular location">
    <subcellularLocation>
        <location evidence="1">Cell membrane</location>
        <topology evidence="1">Multi-pass membrane protein</topology>
    </subcellularLocation>
</comment>
<feature type="transmembrane region" description="Helical" evidence="7">
    <location>
        <begin position="359"/>
        <end position="383"/>
    </location>
</feature>
<evidence type="ECO:0000259" key="8">
    <source>
        <dbReference type="PROSITE" id="PS50850"/>
    </source>
</evidence>
<keyword evidence="10" id="KW-1185">Reference proteome</keyword>
<feature type="transmembrane region" description="Helical" evidence="7">
    <location>
        <begin position="297"/>
        <end position="317"/>
    </location>
</feature>
<dbReference type="GO" id="GO:0005886">
    <property type="term" value="C:plasma membrane"/>
    <property type="evidence" value="ECO:0007669"/>
    <property type="project" value="UniProtKB-SubCell"/>
</dbReference>
<evidence type="ECO:0000313" key="10">
    <source>
        <dbReference type="Proteomes" id="UP000243719"/>
    </source>
</evidence>
<feature type="transmembrane region" description="Helical" evidence="7">
    <location>
        <begin position="329"/>
        <end position="347"/>
    </location>
</feature>
<dbReference type="STRING" id="1770053.SAMN05216551_10122"/>
<feature type="domain" description="Major facilitator superfamily (MFS) profile" evidence="8">
    <location>
        <begin position="9"/>
        <end position="490"/>
    </location>
</feature>
<dbReference type="Gene3D" id="1.20.1250.20">
    <property type="entry name" value="MFS general substrate transporter like domains"/>
    <property type="match status" value="1"/>
</dbReference>
<keyword evidence="6 7" id="KW-0472">Membrane</keyword>
<evidence type="ECO:0000256" key="1">
    <source>
        <dbReference type="ARBA" id="ARBA00004651"/>
    </source>
</evidence>
<dbReference type="CDD" id="cd17321">
    <property type="entry name" value="MFS_MMR_MDR_like"/>
    <property type="match status" value="1"/>
</dbReference>
<proteinExistence type="predicted"/>
<feature type="transmembrane region" description="Helical" evidence="7">
    <location>
        <begin position="132"/>
        <end position="153"/>
    </location>
</feature>
<evidence type="ECO:0000256" key="2">
    <source>
        <dbReference type="ARBA" id="ARBA00022448"/>
    </source>
</evidence>